<evidence type="ECO:0000256" key="3">
    <source>
        <dbReference type="ARBA" id="ARBA00023163"/>
    </source>
</evidence>
<evidence type="ECO:0000313" key="7">
    <source>
        <dbReference type="Proteomes" id="UP001596328"/>
    </source>
</evidence>
<dbReference type="InterPro" id="IPR036388">
    <property type="entry name" value="WH-like_DNA-bd_sf"/>
</dbReference>
<dbReference type="CDD" id="cd00090">
    <property type="entry name" value="HTH_ARSR"/>
    <property type="match status" value="1"/>
</dbReference>
<accession>A0ABD5RVR6</accession>
<reference evidence="6 7" key="1">
    <citation type="journal article" date="2019" name="Int. J. Syst. Evol. Microbiol.">
        <title>The Global Catalogue of Microorganisms (GCM) 10K type strain sequencing project: providing services to taxonomists for standard genome sequencing and annotation.</title>
        <authorList>
            <consortium name="The Broad Institute Genomics Platform"/>
            <consortium name="The Broad Institute Genome Sequencing Center for Infectious Disease"/>
            <person name="Wu L."/>
            <person name="Ma J."/>
        </authorList>
    </citation>
    <scope>NUCLEOTIDE SEQUENCE [LARGE SCALE GENOMIC DNA]</scope>
    <source>
        <strain evidence="6 7">NBRC 111368</strain>
    </source>
</reference>
<dbReference type="SUPFAM" id="SSF55781">
    <property type="entry name" value="GAF domain-like"/>
    <property type="match status" value="1"/>
</dbReference>
<comment type="caution">
    <text evidence="6">The sequence shown here is derived from an EMBL/GenBank/DDBJ whole genome shotgun (WGS) entry which is preliminary data.</text>
</comment>
<dbReference type="Gene3D" id="3.30.450.40">
    <property type="match status" value="1"/>
</dbReference>
<dbReference type="PROSITE" id="PS51077">
    <property type="entry name" value="HTH_ICLR"/>
    <property type="match status" value="1"/>
</dbReference>
<keyword evidence="3" id="KW-0804">Transcription</keyword>
<dbReference type="InterPro" id="IPR029016">
    <property type="entry name" value="GAF-like_dom_sf"/>
</dbReference>
<dbReference type="Pfam" id="PF01614">
    <property type="entry name" value="IclR_C"/>
    <property type="match status" value="1"/>
</dbReference>
<keyword evidence="7" id="KW-1185">Reference proteome</keyword>
<feature type="domain" description="IclR-ED" evidence="5">
    <location>
        <begin position="74"/>
        <end position="260"/>
    </location>
</feature>
<organism evidence="6 7">
    <name type="scientific">Halobium palmae</name>
    <dbReference type="NCBI Taxonomy" id="1776492"/>
    <lineage>
        <taxon>Archaea</taxon>
        <taxon>Methanobacteriati</taxon>
        <taxon>Methanobacteriota</taxon>
        <taxon>Stenosarchaea group</taxon>
        <taxon>Halobacteria</taxon>
        <taxon>Halobacteriales</taxon>
        <taxon>Haloferacaceae</taxon>
        <taxon>Halobium</taxon>
    </lineage>
</organism>
<feature type="domain" description="HTH iclR-type" evidence="4">
    <location>
        <begin position="14"/>
        <end position="73"/>
    </location>
</feature>
<dbReference type="Proteomes" id="UP001596328">
    <property type="component" value="Unassembled WGS sequence"/>
</dbReference>
<dbReference type="SUPFAM" id="SSF46785">
    <property type="entry name" value="Winged helix' DNA-binding domain"/>
    <property type="match status" value="1"/>
</dbReference>
<dbReference type="GO" id="GO:0006355">
    <property type="term" value="P:regulation of DNA-templated transcription"/>
    <property type="evidence" value="ECO:0007669"/>
    <property type="project" value="UniProtKB-ARBA"/>
</dbReference>
<dbReference type="Gene3D" id="1.10.10.10">
    <property type="entry name" value="Winged helix-like DNA-binding domain superfamily/Winged helix DNA-binding domain"/>
    <property type="match status" value="1"/>
</dbReference>
<keyword evidence="1" id="KW-0805">Transcription regulation</keyword>
<dbReference type="GO" id="GO:0003677">
    <property type="term" value="F:DNA binding"/>
    <property type="evidence" value="ECO:0007669"/>
    <property type="project" value="UniProtKB-KW"/>
</dbReference>
<gene>
    <name evidence="6" type="ORF">ACFQE1_03870</name>
</gene>
<dbReference type="PANTHER" id="PTHR30136">
    <property type="entry name" value="HELIX-TURN-HELIX TRANSCRIPTIONAL REGULATOR, ICLR FAMILY"/>
    <property type="match status" value="1"/>
</dbReference>
<evidence type="ECO:0000313" key="6">
    <source>
        <dbReference type="EMBL" id="MFC6723540.1"/>
    </source>
</evidence>
<evidence type="ECO:0000259" key="5">
    <source>
        <dbReference type="PROSITE" id="PS51078"/>
    </source>
</evidence>
<sequence>MERQGERGGSRNRIKAVRTMFRVVDGLREHGQMGVSQLAERLEMPKSTVHVYLKTLEDEGYVVNEDGSYRASLRFLELGGDIRQQLSIFQAVRPQVDDLSAETGEVANLGIEEGGQRVLLYSSEPSEGVFDNSPVGQYTHMHRTALGKALLAQLPDARVREILDEHGLPRATENTITDRDELFAEIDEIRERGYSIEDEERRKGIKALAAPIRYDDDPSPVAAVSVSGPKPRIGDVANDELIDAIKNAVNVTELRYKHYQ</sequence>
<dbReference type="PANTHER" id="PTHR30136:SF35">
    <property type="entry name" value="HTH-TYPE TRANSCRIPTIONAL REGULATOR RV1719"/>
    <property type="match status" value="1"/>
</dbReference>
<dbReference type="InterPro" id="IPR036390">
    <property type="entry name" value="WH_DNA-bd_sf"/>
</dbReference>
<dbReference type="InterPro" id="IPR005471">
    <property type="entry name" value="Tscrpt_reg_IclR_N"/>
</dbReference>
<proteinExistence type="predicted"/>
<dbReference type="EMBL" id="JBHSWU010000023">
    <property type="protein sequence ID" value="MFC6723540.1"/>
    <property type="molecule type" value="Genomic_DNA"/>
</dbReference>
<dbReference type="InterPro" id="IPR011991">
    <property type="entry name" value="ArsR-like_HTH"/>
</dbReference>
<dbReference type="AlphaFoldDB" id="A0ABD5RVR6"/>
<evidence type="ECO:0000256" key="2">
    <source>
        <dbReference type="ARBA" id="ARBA00023125"/>
    </source>
</evidence>
<dbReference type="InterPro" id="IPR050707">
    <property type="entry name" value="HTH_MetabolicPath_Reg"/>
</dbReference>
<protein>
    <submittedName>
        <fullName evidence="6">IclR family transcriptional regulator</fullName>
    </submittedName>
</protein>
<dbReference type="PROSITE" id="PS51078">
    <property type="entry name" value="ICLR_ED"/>
    <property type="match status" value="1"/>
</dbReference>
<keyword evidence="2" id="KW-0238">DNA-binding</keyword>
<dbReference type="SMART" id="SM00346">
    <property type="entry name" value="HTH_ICLR"/>
    <property type="match status" value="1"/>
</dbReference>
<dbReference type="Pfam" id="PF09339">
    <property type="entry name" value="HTH_IclR"/>
    <property type="match status" value="1"/>
</dbReference>
<name>A0ABD5RVR6_9EURY</name>
<dbReference type="InterPro" id="IPR014757">
    <property type="entry name" value="Tscrpt_reg_IclR_C"/>
</dbReference>
<evidence type="ECO:0000256" key="1">
    <source>
        <dbReference type="ARBA" id="ARBA00023015"/>
    </source>
</evidence>
<evidence type="ECO:0000259" key="4">
    <source>
        <dbReference type="PROSITE" id="PS51077"/>
    </source>
</evidence>